<feature type="compositionally biased region" description="Polar residues" evidence="1">
    <location>
        <begin position="186"/>
        <end position="195"/>
    </location>
</feature>
<organism evidence="2 3">
    <name type="scientific">Hyaloscypha variabilis (strain UAMH 11265 / GT02V1 / F)</name>
    <name type="common">Meliniomyces variabilis</name>
    <dbReference type="NCBI Taxonomy" id="1149755"/>
    <lineage>
        <taxon>Eukaryota</taxon>
        <taxon>Fungi</taxon>
        <taxon>Dikarya</taxon>
        <taxon>Ascomycota</taxon>
        <taxon>Pezizomycotina</taxon>
        <taxon>Leotiomycetes</taxon>
        <taxon>Helotiales</taxon>
        <taxon>Hyaloscyphaceae</taxon>
        <taxon>Hyaloscypha</taxon>
        <taxon>Hyaloscypha variabilis</taxon>
    </lineage>
</organism>
<dbReference type="EMBL" id="KZ613947">
    <property type="protein sequence ID" value="PMD39039.1"/>
    <property type="molecule type" value="Genomic_DNA"/>
</dbReference>
<dbReference type="OrthoDB" id="4760831at2759"/>
<dbReference type="STRING" id="1149755.A0A2J6RKM5"/>
<evidence type="ECO:0000256" key="1">
    <source>
        <dbReference type="SAM" id="MobiDB-lite"/>
    </source>
</evidence>
<proteinExistence type="predicted"/>
<evidence type="ECO:0000313" key="2">
    <source>
        <dbReference type="EMBL" id="PMD39039.1"/>
    </source>
</evidence>
<reference evidence="2 3" key="1">
    <citation type="submission" date="2016-04" db="EMBL/GenBank/DDBJ databases">
        <title>A degradative enzymes factory behind the ericoid mycorrhizal symbiosis.</title>
        <authorList>
            <consortium name="DOE Joint Genome Institute"/>
            <person name="Martino E."/>
            <person name="Morin E."/>
            <person name="Grelet G."/>
            <person name="Kuo A."/>
            <person name="Kohler A."/>
            <person name="Daghino S."/>
            <person name="Barry K."/>
            <person name="Choi C."/>
            <person name="Cichocki N."/>
            <person name="Clum A."/>
            <person name="Copeland A."/>
            <person name="Hainaut M."/>
            <person name="Haridas S."/>
            <person name="Labutti K."/>
            <person name="Lindquist E."/>
            <person name="Lipzen A."/>
            <person name="Khouja H.-R."/>
            <person name="Murat C."/>
            <person name="Ohm R."/>
            <person name="Olson A."/>
            <person name="Spatafora J."/>
            <person name="Veneault-Fourrey C."/>
            <person name="Henrissat B."/>
            <person name="Grigoriev I."/>
            <person name="Martin F."/>
            <person name="Perotto S."/>
        </authorList>
    </citation>
    <scope>NUCLEOTIDE SEQUENCE [LARGE SCALE GENOMIC DNA]</scope>
    <source>
        <strain evidence="2 3">F</strain>
    </source>
</reference>
<keyword evidence="3" id="KW-1185">Reference proteome</keyword>
<sequence length="336" mass="37146">MEEVLDFVKYYKQSDSLLIVYYGGHGAINSGRQASWMCNAQPESPSVNWSAIQTLFENCTCDVLFLLDCCAAAGATPESGQRTIETIAACGFETWAPGPGRHSFTNALIEVLEYWKDVGSFSAAMLHSEILSVIKYDRPERRAGARTVEHRKTPIYILSTKDPRSRSIQLSSRLRLASRVRNSASTASTTLTPNSAVPRAPPRTDIFDTSQLHSRVPTDEFTVPHVLLSVALEGNLSLDPESWARWIRDLPALAKYVVVEGVFRSHSTMVLVSLPVPIWNVLHDDLAVTFIGYVETRNALVTASEEANIRTKELVSPLAAAKSQKAYPRIRESAAH</sequence>
<feature type="region of interest" description="Disordered" evidence="1">
    <location>
        <begin position="184"/>
        <end position="204"/>
    </location>
</feature>
<dbReference type="Proteomes" id="UP000235786">
    <property type="component" value="Unassembled WGS sequence"/>
</dbReference>
<accession>A0A2J6RKM5</accession>
<name>A0A2J6RKM5_HYAVF</name>
<dbReference type="AlphaFoldDB" id="A0A2J6RKM5"/>
<gene>
    <name evidence="2" type="ORF">L207DRAFT_50525</name>
</gene>
<evidence type="ECO:0000313" key="3">
    <source>
        <dbReference type="Proteomes" id="UP000235786"/>
    </source>
</evidence>
<protein>
    <submittedName>
        <fullName evidence="2">Uncharacterized protein</fullName>
    </submittedName>
</protein>